<evidence type="ECO:0000256" key="1">
    <source>
        <dbReference type="SAM" id="MobiDB-lite"/>
    </source>
</evidence>
<feature type="compositionally biased region" description="Low complexity" evidence="1">
    <location>
        <begin position="63"/>
        <end position="72"/>
    </location>
</feature>
<evidence type="ECO:0000256" key="2">
    <source>
        <dbReference type="SAM" id="SignalP"/>
    </source>
</evidence>
<evidence type="ECO:0008006" key="5">
    <source>
        <dbReference type="Google" id="ProtNLM"/>
    </source>
</evidence>
<dbReference type="RefSeq" id="WP_344021380.1">
    <property type="nucleotide sequence ID" value="NZ_BAAABX010000015.1"/>
</dbReference>
<evidence type="ECO:0000313" key="4">
    <source>
        <dbReference type="Proteomes" id="UP001500879"/>
    </source>
</evidence>
<feature type="compositionally biased region" description="Low complexity" evidence="1">
    <location>
        <begin position="105"/>
        <end position="121"/>
    </location>
</feature>
<sequence>MNDRLRRGPLRALVLVLAGLWALFTAGGAPATAAGSGSATGSVTVVAHTVGRASVQVRAPQGRATAEAPTRARAVHAHVRQPHSPGLPEALPGPVTGSLVPRPVPGEVVGPRQGRAPPAAAHSPRLTRGPPLLRSN</sequence>
<dbReference type="Proteomes" id="UP001500879">
    <property type="component" value="Unassembled WGS sequence"/>
</dbReference>
<name>A0ABN0YH82_9ACTN</name>
<keyword evidence="2" id="KW-0732">Signal</keyword>
<accession>A0ABN0YH82</accession>
<reference evidence="3 4" key="1">
    <citation type="journal article" date="2019" name="Int. J. Syst. Evol. Microbiol.">
        <title>The Global Catalogue of Microorganisms (GCM) 10K type strain sequencing project: providing services to taxonomists for standard genome sequencing and annotation.</title>
        <authorList>
            <consortium name="The Broad Institute Genomics Platform"/>
            <consortium name="The Broad Institute Genome Sequencing Center for Infectious Disease"/>
            <person name="Wu L."/>
            <person name="Ma J."/>
        </authorList>
    </citation>
    <scope>NUCLEOTIDE SEQUENCE [LARGE SCALE GENOMIC DNA]</scope>
    <source>
        <strain evidence="3 4">JCM 4788</strain>
    </source>
</reference>
<protein>
    <recommendedName>
        <fullName evidence="5">Secreted protein</fullName>
    </recommendedName>
</protein>
<proteinExistence type="predicted"/>
<comment type="caution">
    <text evidence="3">The sequence shown here is derived from an EMBL/GenBank/DDBJ whole genome shotgun (WGS) entry which is preliminary data.</text>
</comment>
<feature type="chain" id="PRO_5045317641" description="Secreted protein" evidence="2">
    <location>
        <begin position="34"/>
        <end position="136"/>
    </location>
</feature>
<feature type="signal peptide" evidence="2">
    <location>
        <begin position="1"/>
        <end position="33"/>
    </location>
</feature>
<feature type="region of interest" description="Disordered" evidence="1">
    <location>
        <begin position="59"/>
        <end position="136"/>
    </location>
</feature>
<keyword evidence="4" id="KW-1185">Reference proteome</keyword>
<evidence type="ECO:0000313" key="3">
    <source>
        <dbReference type="EMBL" id="GAA0395587.1"/>
    </source>
</evidence>
<gene>
    <name evidence="3" type="ORF">GCM10010357_15770</name>
</gene>
<organism evidence="3 4">
    <name type="scientific">Streptomyces luteireticuli</name>
    <dbReference type="NCBI Taxonomy" id="173858"/>
    <lineage>
        <taxon>Bacteria</taxon>
        <taxon>Bacillati</taxon>
        <taxon>Actinomycetota</taxon>
        <taxon>Actinomycetes</taxon>
        <taxon>Kitasatosporales</taxon>
        <taxon>Streptomycetaceae</taxon>
        <taxon>Streptomyces</taxon>
    </lineage>
</organism>
<dbReference type="EMBL" id="BAAABX010000015">
    <property type="protein sequence ID" value="GAA0395587.1"/>
    <property type="molecule type" value="Genomic_DNA"/>
</dbReference>